<keyword evidence="3" id="KW-1185">Reference proteome</keyword>
<dbReference type="RefSeq" id="WP_085558484.1">
    <property type="nucleotide sequence ID" value="NZ_FOAH01000051.1"/>
</dbReference>
<accession>A0A1X7MPU9</accession>
<feature type="transmembrane region" description="Helical" evidence="1">
    <location>
        <begin position="36"/>
        <end position="55"/>
    </location>
</feature>
<dbReference type="EMBL" id="FXBJ01000002">
    <property type="protein sequence ID" value="SMH26361.1"/>
    <property type="molecule type" value="Genomic_DNA"/>
</dbReference>
<name>A0A1X7MPU9_9LACT</name>
<feature type="transmembrane region" description="Helical" evidence="1">
    <location>
        <begin position="149"/>
        <end position="168"/>
    </location>
</feature>
<reference evidence="2 3" key="1">
    <citation type="submission" date="2017-04" db="EMBL/GenBank/DDBJ databases">
        <authorList>
            <person name="Afonso C.L."/>
            <person name="Miller P.J."/>
            <person name="Scott M.A."/>
            <person name="Spackman E."/>
            <person name="Goraichik I."/>
            <person name="Dimitrov K.M."/>
            <person name="Suarez D.L."/>
            <person name="Swayne D.E."/>
        </authorList>
    </citation>
    <scope>NUCLEOTIDE SEQUENCE [LARGE SCALE GENOMIC DNA]</scope>
    <source>
        <strain evidence="2 3">LMG26642</strain>
    </source>
</reference>
<evidence type="ECO:0008006" key="4">
    <source>
        <dbReference type="Google" id="ProtNLM"/>
    </source>
</evidence>
<feature type="transmembrane region" description="Helical" evidence="1">
    <location>
        <begin position="188"/>
        <end position="205"/>
    </location>
</feature>
<dbReference type="Proteomes" id="UP000193435">
    <property type="component" value="Unassembled WGS sequence"/>
</dbReference>
<feature type="transmembrane region" description="Helical" evidence="1">
    <location>
        <begin position="98"/>
        <end position="117"/>
    </location>
</feature>
<evidence type="ECO:0000313" key="3">
    <source>
        <dbReference type="Proteomes" id="UP000193435"/>
    </source>
</evidence>
<sequence length="268" mass="30657">MHQSLPTKIKAFFFHPLFLIFISPLAYILIGTIYAAQLSTVNSLLVIGLYLFILMNQFLEKIIATEFQKENKKIKASLLIIEAINLLIISSLTLSSHLLIGLLLVFYSILIQGQIYFKENDLKWLLISMKAIFKGGILTYISFFIQLFFIPNTIFLWSVPSILLALIIELTDHTIKAKQPESLKKNRLLALSLLIFLYISSIFILSLSFSYFSLLLLISLPTAWNLLSLYRASARTKSFSIKLKQLNLFAIIFLFLFALVISTKTFLQ</sequence>
<keyword evidence="1" id="KW-1133">Transmembrane helix</keyword>
<feature type="transmembrane region" description="Helical" evidence="1">
    <location>
        <begin position="246"/>
        <end position="267"/>
    </location>
</feature>
<evidence type="ECO:0000313" key="2">
    <source>
        <dbReference type="EMBL" id="SMH26361.1"/>
    </source>
</evidence>
<gene>
    <name evidence="2" type="ORF">SAMN04488700_0068</name>
</gene>
<organism evidence="2 3">
    <name type="scientific">Carnobacterium iners</name>
    <dbReference type="NCBI Taxonomy" id="1073423"/>
    <lineage>
        <taxon>Bacteria</taxon>
        <taxon>Bacillati</taxon>
        <taxon>Bacillota</taxon>
        <taxon>Bacilli</taxon>
        <taxon>Lactobacillales</taxon>
        <taxon>Carnobacteriaceae</taxon>
        <taxon>Carnobacterium</taxon>
    </lineage>
</organism>
<evidence type="ECO:0000256" key="1">
    <source>
        <dbReference type="SAM" id="Phobius"/>
    </source>
</evidence>
<protein>
    <recommendedName>
        <fullName evidence="4">1,4-dihydroxy-2-naphthoate octaprenyltransferase</fullName>
    </recommendedName>
</protein>
<feature type="transmembrane region" description="Helical" evidence="1">
    <location>
        <begin position="76"/>
        <end position="92"/>
    </location>
</feature>
<dbReference type="STRING" id="1073423.SAMN04488700_0068"/>
<keyword evidence="1" id="KW-0472">Membrane</keyword>
<dbReference type="AlphaFoldDB" id="A0A1X7MPU9"/>
<proteinExistence type="predicted"/>
<dbReference type="OrthoDB" id="2156454at2"/>
<keyword evidence="1" id="KW-0812">Transmembrane</keyword>
<feature type="transmembrane region" description="Helical" evidence="1">
    <location>
        <begin position="12"/>
        <end position="30"/>
    </location>
</feature>
<feature type="transmembrane region" description="Helical" evidence="1">
    <location>
        <begin position="124"/>
        <end position="143"/>
    </location>
</feature>
<feature type="transmembrane region" description="Helical" evidence="1">
    <location>
        <begin position="211"/>
        <end position="234"/>
    </location>
</feature>